<evidence type="ECO:0000313" key="2">
    <source>
        <dbReference type="Proteomes" id="UP000276215"/>
    </source>
</evidence>
<protein>
    <submittedName>
        <fullName evidence="1">Uncharacterized protein</fullName>
    </submittedName>
</protein>
<dbReference type="Proteomes" id="UP000276215">
    <property type="component" value="Unassembled WGS sequence"/>
</dbReference>
<gene>
    <name evidence="1" type="ORF">L873DRAFT_903693</name>
</gene>
<name>A0A3N4JMF7_9PEZI</name>
<evidence type="ECO:0000313" key="1">
    <source>
        <dbReference type="EMBL" id="RPA99432.1"/>
    </source>
</evidence>
<accession>A0A3N4JMF7</accession>
<reference evidence="1 2" key="1">
    <citation type="journal article" date="2018" name="Nat. Ecol. Evol.">
        <title>Pezizomycetes genomes reveal the molecular basis of ectomycorrhizal truffle lifestyle.</title>
        <authorList>
            <person name="Murat C."/>
            <person name="Payen T."/>
            <person name="Noel B."/>
            <person name="Kuo A."/>
            <person name="Morin E."/>
            <person name="Chen J."/>
            <person name="Kohler A."/>
            <person name="Krizsan K."/>
            <person name="Balestrini R."/>
            <person name="Da Silva C."/>
            <person name="Montanini B."/>
            <person name="Hainaut M."/>
            <person name="Levati E."/>
            <person name="Barry K.W."/>
            <person name="Belfiori B."/>
            <person name="Cichocki N."/>
            <person name="Clum A."/>
            <person name="Dockter R.B."/>
            <person name="Fauchery L."/>
            <person name="Guy J."/>
            <person name="Iotti M."/>
            <person name="Le Tacon F."/>
            <person name="Lindquist E.A."/>
            <person name="Lipzen A."/>
            <person name="Malagnac F."/>
            <person name="Mello A."/>
            <person name="Molinier V."/>
            <person name="Miyauchi S."/>
            <person name="Poulain J."/>
            <person name="Riccioni C."/>
            <person name="Rubini A."/>
            <person name="Sitrit Y."/>
            <person name="Splivallo R."/>
            <person name="Traeger S."/>
            <person name="Wang M."/>
            <person name="Zifcakova L."/>
            <person name="Wipf D."/>
            <person name="Zambonelli A."/>
            <person name="Paolocci F."/>
            <person name="Nowrousian M."/>
            <person name="Ottonello S."/>
            <person name="Baldrian P."/>
            <person name="Spatafora J.W."/>
            <person name="Henrissat B."/>
            <person name="Nagy L.G."/>
            <person name="Aury J.M."/>
            <person name="Wincker P."/>
            <person name="Grigoriev I.V."/>
            <person name="Bonfante P."/>
            <person name="Martin F.M."/>
        </authorList>
    </citation>
    <scope>NUCLEOTIDE SEQUENCE [LARGE SCALE GENOMIC DNA]</scope>
    <source>
        <strain evidence="1 2">120613-1</strain>
    </source>
</reference>
<dbReference type="EMBL" id="ML120387">
    <property type="protein sequence ID" value="RPA99432.1"/>
    <property type="molecule type" value="Genomic_DNA"/>
</dbReference>
<dbReference type="AlphaFoldDB" id="A0A3N4JMF7"/>
<proteinExistence type="predicted"/>
<organism evidence="1 2">
    <name type="scientific">Choiromyces venosus 120613-1</name>
    <dbReference type="NCBI Taxonomy" id="1336337"/>
    <lineage>
        <taxon>Eukaryota</taxon>
        <taxon>Fungi</taxon>
        <taxon>Dikarya</taxon>
        <taxon>Ascomycota</taxon>
        <taxon>Pezizomycotina</taxon>
        <taxon>Pezizomycetes</taxon>
        <taxon>Pezizales</taxon>
        <taxon>Tuberaceae</taxon>
        <taxon>Choiromyces</taxon>
    </lineage>
</organism>
<sequence>MSVTKQCIPQLRRNWAYCTWERLLRLWLKKGVGCSMAIHIARTRERYFGLLLTRKRWFAGFFLLLTPGNHGLTSRLKQPMLMVYTGSGQEVVVQCTSFKRTRNA</sequence>
<keyword evidence="2" id="KW-1185">Reference proteome</keyword>